<evidence type="ECO:0000256" key="4">
    <source>
        <dbReference type="ARBA" id="ARBA00010281"/>
    </source>
</evidence>
<dbReference type="Gene3D" id="3.40.50.2000">
    <property type="entry name" value="Glycogen Phosphorylase B"/>
    <property type="match status" value="2"/>
</dbReference>
<feature type="domain" description="Glycosyl transferase family 1" evidence="9">
    <location>
        <begin position="299"/>
        <end position="445"/>
    </location>
</feature>
<evidence type="ECO:0000313" key="12">
    <source>
        <dbReference type="Proteomes" id="UP000249061"/>
    </source>
</evidence>
<keyword evidence="6 8" id="KW-0808">Transferase</keyword>
<dbReference type="InterPro" id="IPR001296">
    <property type="entry name" value="Glyco_trans_1"/>
</dbReference>
<dbReference type="GO" id="GO:0004373">
    <property type="term" value="F:alpha-1,4-glucan glucosyltransferase (UDP-glucose donor) activity"/>
    <property type="evidence" value="ECO:0007669"/>
    <property type="project" value="InterPro"/>
</dbReference>
<reference evidence="11 12" key="1">
    <citation type="submission" date="2017-08" db="EMBL/GenBank/DDBJ databases">
        <title>Infants hospitalized years apart are colonized by the same room-sourced microbial strains.</title>
        <authorList>
            <person name="Brooks B."/>
            <person name="Olm M.R."/>
            <person name="Firek B.A."/>
            <person name="Baker R."/>
            <person name="Thomas B.C."/>
            <person name="Morowitz M.J."/>
            <person name="Banfield J.F."/>
        </authorList>
    </citation>
    <scope>NUCLEOTIDE SEQUENCE [LARGE SCALE GENOMIC DNA]</scope>
    <source>
        <strain evidence="11">S2_003_000_R2_14</strain>
    </source>
</reference>
<dbReference type="PANTHER" id="PTHR45825">
    <property type="entry name" value="GRANULE-BOUND STARCH SYNTHASE 1, CHLOROPLASTIC/AMYLOPLASTIC"/>
    <property type="match status" value="1"/>
</dbReference>
<keyword evidence="7 8" id="KW-0320">Glycogen biosynthesis</keyword>
<comment type="caution">
    <text evidence="11">The sequence shown here is derived from an EMBL/GenBank/DDBJ whole genome shotgun (WGS) entry which is preliminary data.</text>
</comment>
<evidence type="ECO:0000256" key="7">
    <source>
        <dbReference type="ARBA" id="ARBA00023056"/>
    </source>
</evidence>
<evidence type="ECO:0000313" key="11">
    <source>
        <dbReference type="EMBL" id="PZR08599.1"/>
    </source>
</evidence>
<dbReference type="Proteomes" id="UP000249061">
    <property type="component" value="Unassembled WGS sequence"/>
</dbReference>
<keyword evidence="5 8" id="KW-0328">Glycosyltransferase</keyword>
<comment type="pathway">
    <text evidence="3 8">Glycan biosynthesis; glycogen biosynthesis.</text>
</comment>
<dbReference type="Pfam" id="PF00534">
    <property type="entry name" value="Glycos_transf_1"/>
    <property type="match status" value="1"/>
</dbReference>
<dbReference type="CDD" id="cd03791">
    <property type="entry name" value="GT5_Glycogen_synthase_DULL1-like"/>
    <property type="match status" value="1"/>
</dbReference>
<gene>
    <name evidence="8" type="primary">glgA</name>
    <name evidence="11" type="ORF">DI536_24140</name>
</gene>
<name>A0A2W5SYQ7_9BACT</name>
<dbReference type="EC" id="2.4.1.21" evidence="8"/>
<dbReference type="InterPro" id="IPR011835">
    <property type="entry name" value="GS/SS"/>
</dbReference>
<dbReference type="InterPro" id="IPR013534">
    <property type="entry name" value="Starch_synth_cat_dom"/>
</dbReference>
<evidence type="ECO:0000256" key="5">
    <source>
        <dbReference type="ARBA" id="ARBA00022676"/>
    </source>
</evidence>
<feature type="domain" description="Starch synthase catalytic" evidence="10">
    <location>
        <begin position="2"/>
        <end position="242"/>
    </location>
</feature>
<dbReference type="GO" id="GO:0009011">
    <property type="term" value="F:alpha-1,4-glucan glucosyltransferase (ADP-glucose donor) activity"/>
    <property type="evidence" value="ECO:0007669"/>
    <property type="project" value="UniProtKB-UniRule"/>
</dbReference>
<dbReference type="GO" id="GO:0005978">
    <property type="term" value="P:glycogen biosynthetic process"/>
    <property type="evidence" value="ECO:0007669"/>
    <property type="project" value="UniProtKB-UniRule"/>
</dbReference>
<dbReference type="HAMAP" id="MF_00484">
    <property type="entry name" value="Glycogen_synth"/>
    <property type="match status" value="1"/>
</dbReference>
<dbReference type="PANTHER" id="PTHR45825:SF11">
    <property type="entry name" value="ALPHA AMYLASE DOMAIN-CONTAINING PROTEIN"/>
    <property type="match status" value="1"/>
</dbReference>
<dbReference type="AlphaFoldDB" id="A0A2W5SYQ7"/>
<comment type="catalytic activity">
    <reaction evidence="1 8">
        <text>[(1-&gt;4)-alpha-D-glucosyl](n) + ADP-alpha-D-glucose = [(1-&gt;4)-alpha-D-glucosyl](n+1) + ADP + H(+)</text>
        <dbReference type="Rhea" id="RHEA:18189"/>
        <dbReference type="Rhea" id="RHEA-COMP:9584"/>
        <dbReference type="Rhea" id="RHEA-COMP:9587"/>
        <dbReference type="ChEBI" id="CHEBI:15378"/>
        <dbReference type="ChEBI" id="CHEBI:15444"/>
        <dbReference type="ChEBI" id="CHEBI:57498"/>
        <dbReference type="ChEBI" id="CHEBI:456216"/>
        <dbReference type="EC" id="2.4.1.21"/>
    </reaction>
</comment>
<comment type="function">
    <text evidence="2 8">Synthesizes alpha-1,4-glucan chains using ADP-glucose.</text>
</comment>
<evidence type="ECO:0000256" key="3">
    <source>
        <dbReference type="ARBA" id="ARBA00004964"/>
    </source>
</evidence>
<dbReference type="NCBIfam" id="TIGR02095">
    <property type="entry name" value="glgA"/>
    <property type="match status" value="1"/>
</dbReference>
<accession>A0A2W5SYQ7</accession>
<organism evidence="11 12">
    <name type="scientific">Archangium gephyra</name>
    <dbReference type="NCBI Taxonomy" id="48"/>
    <lineage>
        <taxon>Bacteria</taxon>
        <taxon>Pseudomonadati</taxon>
        <taxon>Myxococcota</taxon>
        <taxon>Myxococcia</taxon>
        <taxon>Myxococcales</taxon>
        <taxon>Cystobacterineae</taxon>
        <taxon>Archangiaceae</taxon>
        <taxon>Archangium</taxon>
    </lineage>
</organism>
<protein>
    <recommendedName>
        <fullName evidence="8">Glycogen synthase</fullName>
        <ecNumber evidence="8">2.4.1.21</ecNumber>
    </recommendedName>
    <alternativeName>
        <fullName evidence="8">Starch [bacterial glycogen] synthase</fullName>
    </alternativeName>
</protein>
<evidence type="ECO:0000256" key="8">
    <source>
        <dbReference type="HAMAP-Rule" id="MF_00484"/>
    </source>
</evidence>
<proteinExistence type="inferred from homology"/>
<feature type="binding site" evidence="8">
    <location>
        <position position="15"/>
    </location>
    <ligand>
        <name>ADP-alpha-D-glucose</name>
        <dbReference type="ChEBI" id="CHEBI:57498"/>
    </ligand>
</feature>
<evidence type="ECO:0000259" key="10">
    <source>
        <dbReference type="Pfam" id="PF08323"/>
    </source>
</evidence>
<dbReference type="SUPFAM" id="SSF53756">
    <property type="entry name" value="UDP-Glycosyltransferase/glycogen phosphorylase"/>
    <property type="match status" value="1"/>
</dbReference>
<sequence>MNVLFLSSEVAPFAKTGGLGDVSAALPLALHKRGHDVRVFMPLYSRIEQSKFRFRSIDSLRGLRIAFGPRAFEVSIFAAQMPGSSLEVFFVHCPQLYARHGIYTHDGDEHLRFLVLTYAALEAAQRMRFAPDIVHCNDWQTALAPLILKTRFAWDGAIFGNARTVLTIHNLNYQGTFPSSVLPETGLLNSAHLLHQEQLKNGRINSLLHGILYANAITTVSPTYAREIRRPEYGAGLEGFLKAREGSVFGILNGVDYDVWSPQKDTRLPQRYDVGDWAGKERNKTTLLSRAMLPQVPGVPLLGIVSRLSGQKGFEILPDALNLALREGKFQLIVQGSGERRIERIFHQLRARFPKQVRFQTKFDDNLAHWIQAGADFFLMPSRYEPCGLTQLYALKYGTVPIVRKTGGLADTVQLWNPRTATGTGIVFDDYDGRAVHWALEAAFNIYRDRPVYRQLQLNGMKQNFSWDLQVQKYEQLYAKLK</sequence>
<evidence type="ECO:0000259" key="9">
    <source>
        <dbReference type="Pfam" id="PF00534"/>
    </source>
</evidence>
<evidence type="ECO:0000256" key="1">
    <source>
        <dbReference type="ARBA" id="ARBA00001478"/>
    </source>
</evidence>
<dbReference type="UniPathway" id="UPA00164"/>
<comment type="similarity">
    <text evidence="4 8">Belongs to the glycosyltransferase 1 family. Bacterial/plant glycogen synthase subfamily.</text>
</comment>
<dbReference type="EMBL" id="QFQP01000024">
    <property type="protein sequence ID" value="PZR08599.1"/>
    <property type="molecule type" value="Genomic_DNA"/>
</dbReference>
<dbReference type="Pfam" id="PF08323">
    <property type="entry name" value="Glyco_transf_5"/>
    <property type="match status" value="1"/>
</dbReference>
<evidence type="ECO:0000256" key="2">
    <source>
        <dbReference type="ARBA" id="ARBA00002764"/>
    </source>
</evidence>
<evidence type="ECO:0000256" key="6">
    <source>
        <dbReference type="ARBA" id="ARBA00022679"/>
    </source>
</evidence>